<feature type="chain" id="PRO_5019725987" evidence="1">
    <location>
        <begin position="17"/>
        <end position="70"/>
    </location>
</feature>
<organism evidence="2 3">
    <name type="scientific">Colletotrichum orbiculare (strain 104-T / ATCC 96160 / CBS 514.97 / LARS 414 / MAFF 240422)</name>
    <name type="common">Cucumber anthracnose fungus</name>
    <name type="synonym">Colletotrichum lagenarium</name>
    <dbReference type="NCBI Taxonomy" id="1213857"/>
    <lineage>
        <taxon>Eukaryota</taxon>
        <taxon>Fungi</taxon>
        <taxon>Dikarya</taxon>
        <taxon>Ascomycota</taxon>
        <taxon>Pezizomycotina</taxon>
        <taxon>Sordariomycetes</taxon>
        <taxon>Hypocreomycetidae</taxon>
        <taxon>Glomerellales</taxon>
        <taxon>Glomerellaceae</taxon>
        <taxon>Colletotrichum</taxon>
        <taxon>Colletotrichum orbiculare species complex</taxon>
    </lineage>
</organism>
<evidence type="ECO:0000313" key="2">
    <source>
        <dbReference type="EMBL" id="TDZ18034.1"/>
    </source>
</evidence>
<dbReference type="Proteomes" id="UP000014480">
    <property type="component" value="Unassembled WGS sequence"/>
</dbReference>
<feature type="signal peptide" evidence="1">
    <location>
        <begin position="1"/>
        <end position="16"/>
    </location>
</feature>
<accession>A0A484FKM6</accession>
<keyword evidence="3" id="KW-1185">Reference proteome</keyword>
<reference evidence="3" key="2">
    <citation type="journal article" date="2019" name="Mol. Plant Microbe Interact.">
        <title>Genome sequence resources for four phytopathogenic fungi from the Colletotrichum orbiculare species complex.</title>
        <authorList>
            <person name="Gan P."/>
            <person name="Tsushima A."/>
            <person name="Narusaka M."/>
            <person name="Narusaka Y."/>
            <person name="Takano Y."/>
            <person name="Kubo Y."/>
            <person name="Shirasu K."/>
        </authorList>
    </citation>
    <scope>GENOME REANNOTATION</scope>
    <source>
        <strain evidence="3">104-T / ATCC 96160 / CBS 514.97 / LARS 414 / MAFF 240422</strain>
    </source>
</reference>
<dbReference type="EMBL" id="AMCV02000025">
    <property type="protein sequence ID" value="TDZ18034.1"/>
    <property type="molecule type" value="Genomic_DNA"/>
</dbReference>
<dbReference type="AlphaFoldDB" id="A0A484FKM6"/>
<protein>
    <submittedName>
        <fullName evidence="2">Uncharacterized protein</fullName>
    </submittedName>
</protein>
<keyword evidence="1" id="KW-0732">Signal</keyword>
<gene>
    <name evidence="2" type="ORF">Cob_v009023</name>
</gene>
<reference evidence="3" key="1">
    <citation type="journal article" date="2013" name="New Phytol.">
        <title>Comparative genomic and transcriptomic analyses reveal the hemibiotrophic stage shift of Colletotrichum fungi.</title>
        <authorList>
            <person name="Gan P."/>
            <person name="Ikeda K."/>
            <person name="Irieda H."/>
            <person name="Narusaka M."/>
            <person name="O'Connell R.J."/>
            <person name="Narusaka Y."/>
            <person name="Takano Y."/>
            <person name="Kubo Y."/>
            <person name="Shirasu K."/>
        </authorList>
    </citation>
    <scope>NUCLEOTIDE SEQUENCE [LARGE SCALE GENOMIC DNA]</scope>
    <source>
        <strain evidence="3">104-T / ATCC 96160 / CBS 514.97 / LARS 414 / MAFF 240422</strain>
    </source>
</reference>
<dbReference type="OrthoDB" id="4788741at2759"/>
<proteinExistence type="predicted"/>
<sequence length="70" mass="7660">MQLLSLLPFLIVTALAADQGRGCSALEALDCSGDNIVKCYVWPGRDKPTWNYVDSCFDRQLRCSAGTCVC</sequence>
<evidence type="ECO:0000256" key="1">
    <source>
        <dbReference type="SAM" id="SignalP"/>
    </source>
</evidence>
<evidence type="ECO:0000313" key="3">
    <source>
        <dbReference type="Proteomes" id="UP000014480"/>
    </source>
</evidence>
<comment type="caution">
    <text evidence="2">The sequence shown here is derived from an EMBL/GenBank/DDBJ whole genome shotgun (WGS) entry which is preliminary data.</text>
</comment>
<name>A0A484FKM6_COLOR</name>